<organism evidence="3 4">
    <name type="scientific">Helicostylum pulchrum</name>
    <dbReference type="NCBI Taxonomy" id="562976"/>
    <lineage>
        <taxon>Eukaryota</taxon>
        <taxon>Fungi</taxon>
        <taxon>Fungi incertae sedis</taxon>
        <taxon>Mucoromycota</taxon>
        <taxon>Mucoromycotina</taxon>
        <taxon>Mucoromycetes</taxon>
        <taxon>Mucorales</taxon>
        <taxon>Mucorineae</taxon>
        <taxon>Mucoraceae</taxon>
        <taxon>Helicostylum</taxon>
    </lineage>
</organism>
<dbReference type="InterPro" id="IPR044926">
    <property type="entry name" value="RGS_subdomain_2"/>
</dbReference>
<dbReference type="InterPro" id="IPR016137">
    <property type="entry name" value="RGS"/>
</dbReference>
<dbReference type="PANTHER" id="PTHR10845">
    <property type="entry name" value="REGULATOR OF G PROTEIN SIGNALING"/>
    <property type="match status" value="1"/>
</dbReference>
<dbReference type="InterPro" id="IPR036305">
    <property type="entry name" value="RGS_sf"/>
</dbReference>
<dbReference type="Proteomes" id="UP001476247">
    <property type="component" value="Unassembled WGS sequence"/>
</dbReference>
<name>A0ABP9XUA8_9FUNG</name>
<proteinExistence type="predicted"/>
<evidence type="ECO:0000313" key="4">
    <source>
        <dbReference type="Proteomes" id="UP001476247"/>
    </source>
</evidence>
<dbReference type="PANTHER" id="PTHR10845:SF192">
    <property type="entry name" value="DOUBLE HIT, ISOFORM B"/>
    <property type="match status" value="1"/>
</dbReference>
<evidence type="ECO:0000256" key="1">
    <source>
        <dbReference type="SAM" id="MobiDB-lite"/>
    </source>
</evidence>
<dbReference type="Pfam" id="PF00615">
    <property type="entry name" value="RGS"/>
    <property type="match status" value="1"/>
</dbReference>
<dbReference type="SMART" id="SM00315">
    <property type="entry name" value="RGS"/>
    <property type="match status" value="1"/>
</dbReference>
<comment type="caution">
    <text evidence="3">The sequence shown here is derived from an EMBL/GenBank/DDBJ whole genome shotgun (WGS) entry which is preliminary data.</text>
</comment>
<evidence type="ECO:0000259" key="2">
    <source>
        <dbReference type="PROSITE" id="PS50132"/>
    </source>
</evidence>
<feature type="compositionally biased region" description="Basic residues" evidence="1">
    <location>
        <begin position="21"/>
        <end position="31"/>
    </location>
</feature>
<keyword evidence="4" id="KW-1185">Reference proteome</keyword>
<evidence type="ECO:0000313" key="3">
    <source>
        <dbReference type="EMBL" id="GAA5798366.1"/>
    </source>
</evidence>
<dbReference type="PROSITE" id="PS50132">
    <property type="entry name" value="RGS"/>
    <property type="match status" value="1"/>
</dbReference>
<gene>
    <name evidence="3" type="ORF">HPULCUR_003768</name>
</gene>
<reference evidence="3 4" key="1">
    <citation type="submission" date="2024-04" db="EMBL/GenBank/DDBJ databases">
        <title>genome sequences of Mucor flavus KT1a and Helicostylum pulchrum KT1b strains isolation_sourced from the surface of a dry-aged beef.</title>
        <authorList>
            <person name="Toyotome T."/>
            <person name="Hosono M."/>
            <person name="Torimaru M."/>
            <person name="Fukuda K."/>
            <person name="Mikami N."/>
        </authorList>
    </citation>
    <scope>NUCLEOTIDE SEQUENCE [LARGE SCALE GENOMIC DNA]</scope>
    <source>
        <strain evidence="3 4">KT1b</strain>
    </source>
</reference>
<accession>A0ABP9XUA8</accession>
<sequence>MTKKRRTSHMSQQGIIDISTRTRKSISKSRRSSAVEEKPPSRRTSLAAAISLLSLPSFMEPTHHSSSQIVSALDGYALYKVKVDRSSRKLDCFFGETTPVDVCVNEIIKEGLKAMLESKVPLCYFLYHLLDEFSSENLFFFLDVSDFENQFKKKTIDDQILMAQNIFDKYISTSANFEINLEDRVKRDIITNFSKLDSSITQHIFDEAKTSTYILLEGSFIRFLHTQAYKDMITNCGELTIHYSDQATYLGLNYLVEYLQSQQDTLITYNESSHTFSKTLLSLNLQHYETVKLAIQDFIKSTFHIDYLSKKASWSSTNFEIIKLSKELNKKKNGRK</sequence>
<dbReference type="Gene3D" id="1.10.167.10">
    <property type="entry name" value="Regulator of G-protein Signalling 4, domain 2"/>
    <property type="match status" value="1"/>
</dbReference>
<protein>
    <recommendedName>
        <fullName evidence="2">RGS domain-containing protein</fullName>
    </recommendedName>
</protein>
<dbReference type="CDD" id="cd07440">
    <property type="entry name" value="RGS"/>
    <property type="match status" value="1"/>
</dbReference>
<feature type="domain" description="RGS" evidence="2">
    <location>
        <begin position="111"/>
        <end position="233"/>
    </location>
</feature>
<dbReference type="EMBL" id="BAABUJ010000010">
    <property type="protein sequence ID" value="GAA5798366.1"/>
    <property type="molecule type" value="Genomic_DNA"/>
</dbReference>
<dbReference type="SUPFAM" id="SSF48097">
    <property type="entry name" value="Regulator of G-protein signaling, RGS"/>
    <property type="match status" value="1"/>
</dbReference>
<feature type="region of interest" description="Disordered" evidence="1">
    <location>
        <begin position="1"/>
        <end position="42"/>
    </location>
</feature>